<name>A0A085LSN9_9BILA</name>
<evidence type="ECO:0000259" key="11">
    <source>
        <dbReference type="PROSITE" id="PS50002"/>
    </source>
</evidence>
<dbReference type="GO" id="GO:1903078">
    <property type="term" value="P:positive regulation of protein localization to plasma membrane"/>
    <property type="evidence" value="ECO:0007669"/>
    <property type="project" value="TreeGrafter"/>
</dbReference>
<feature type="domain" description="SH3" evidence="11">
    <location>
        <begin position="309"/>
        <end position="369"/>
    </location>
</feature>
<evidence type="ECO:0000256" key="3">
    <source>
        <dbReference type="ARBA" id="ARBA00022443"/>
    </source>
</evidence>
<keyword evidence="4" id="KW-1003">Cell membrane</keyword>
<keyword evidence="6" id="KW-0677">Repeat</keyword>
<evidence type="ECO:0000256" key="8">
    <source>
        <dbReference type="ARBA" id="ARBA00023136"/>
    </source>
</evidence>
<feature type="compositionally biased region" description="Polar residues" evidence="10">
    <location>
        <begin position="143"/>
        <end position="152"/>
    </location>
</feature>
<dbReference type="InterPro" id="IPR039688">
    <property type="entry name" value="STAC1/2/3"/>
</dbReference>
<dbReference type="EMBL" id="KL363308">
    <property type="protein sequence ID" value="KFD47985.1"/>
    <property type="molecule type" value="Genomic_DNA"/>
</dbReference>
<dbReference type="InterPro" id="IPR059031">
    <property type="entry name" value="SH3_20"/>
</dbReference>
<dbReference type="InterPro" id="IPR036028">
    <property type="entry name" value="SH3-like_dom_sf"/>
</dbReference>
<evidence type="ECO:0000256" key="1">
    <source>
        <dbReference type="ARBA" id="ARBA00004236"/>
    </source>
</evidence>
<evidence type="ECO:0000256" key="7">
    <source>
        <dbReference type="ARBA" id="ARBA00022771"/>
    </source>
</evidence>
<dbReference type="SUPFAM" id="SSF50044">
    <property type="entry name" value="SH3-domain"/>
    <property type="match status" value="1"/>
</dbReference>
<feature type="region of interest" description="Disordered" evidence="10">
    <location>
        <begin position="133"/>
        <end position="222"/>
    </location>
</feature>
<feature type="compositionally biased region" description="Polar residues" evidence="10">
    <location>
        <begin position="201"/>
        <end position="215"/>
    </location>
</feature>
<evidence type="ECO:0000256" key="9">
    <source>
        <dbReference type="PROSITE-ProRule" id="PRU00192"/>
    </source>
</evidence>
<dbReference type="GO" id="GO:0008270">
    <property type="term" value="F:zinc ion binding"/>
    <property type="evidence" value="ECO:0007669"/>
    <property type="project" value="UniProtKB-KW"/>
</dbReference>
<evidence type="ECO:0000256" key="5">
    <source>
        <dbReference type="ARBA" id="ARBA00022490"/>
    </source>
</evidence>
<reference evidence="12 14" key="1">
    <citation type="journal article" date="2014" name="Nat. Genet.">
        <title>Genome and transcriptome of the porcine whipworm Trichuris suis.</title>
        <authorList>
            <person name="Jex A.R."/>
            <person name="Nejsum P."/>
            <person name="Schwarz E.M."/>
            <person name="Hu L."/>
            <person name="Young N.D."/>
            <person name="Hall R.S."/>
            <person name="Korhonen P.K."/>
            <person name="Liao S."/>
            <person name="Thamsborg S."/>
            <person name="Xia J."/>
            <person name="Xu P."/>
            <person name="Wang S."/>
            <person name="Scheerlinck J.P."/>
            <person name="Hofmann A."/>
            <person name="Sternberg P.W."/>
            <person name="Wang J."/>
            <person name="Gasser R.B."/>
        </authorList>
    </citation>
    <scope>NUCLEOTIDE SEQUENCE [LARGE SCALE GENOMIC DNA]</scope>
    <source>
        <strain evidence="13">DCEP-RM93F</strain>
        <strain evidence="12">DCEP-RM93M</strain>
    </source>
</reference>
<dbReference type="SMART" id="SM00326">
    <property type="entry name" value="SH3"/>
    <property type="match status" value="1"/>
</dbReference>
<proteinExistence type="predicted"/>
<evidence type="ECO:0000256" key="10">
    <source>
        <dbReference type="SAM" id="MobiDB-lite"/>
    </source>
</evidence>
<evidence type="ECO:0000256" key="4">
    <source>
        <dbReference type="ARBA" id="ARBA00022475"/>
    </source>
</evidence>
<gene>
    <name evidence="12" type="ORF">M513_11162</name>
    <name evidence="13" type="ORF">M514_11162</name>
</gene>
<evidence type="ECO:0000256" key="2">
    <source>
        <dbReference type="ARBA" id="ARBA00004496"/>
    </source>
</evidence>
<dbReference type="InterPro" id="IPR001452">
    <property type="entry name" value="SH3_domain"/>
</dbReference>
<dbReference type="Pfam" id="PF26085">
    <property type="entry name" value="SH3_20"/>
    <property type="match status" value="1"/>
</dbReference>
<protein>
    <recommendedName>
        <fullName evidence="11">SH3 domain-containing protein</fullName>
    </recommendedName>
</protein>
<dbReference type="GO" id="GO:0003009">
    <property type="term" value="P:skeletal muscle contraction"/>
    <property type="evidence" value="ECO:0007669"/>
    <property type="project" value="TreeGrafter"/>
</dbReference>
<dbReference type="PANTHER" id="PTHR15135:SF7">
    <property type="entry name" value="STAC-LIKE, ISOFORM J"/>
    <property type="match status" value="1"/>
</dbReference>
<evidence type="ECO:0000313" key="12">
    <source>
        <dbReference type="EMBL" id="KFD47985.1"/>
    </source>
</evidence>
<keyword evidence="7" id="KW-0862">Zinc</keyword>
<dbReference type="Pfam" id="PF07653">
    <property type="entry name" value="SH3_2"/>
    <property type="match status" value="1"/>
</dbReference>
<comment type="subcellular location">
    <subcellularLocation>
        <location evidence="1">Cell membrane</location>
    </subcellularLocation>
    <subcellularLocation>
        <location evidence="2">Cytoplasm</location>
    </subcellularLocation>
</comment>
<dbReference type="Proteomes" id="UP000030764">
    <property type="component" value="Unassembled WGS sequence"/>
</dbReference>
<keyword evidence="3 9" id="KW-0728">SH3 domain</keyword>
<dbReference type="Gene3D" id="2.30.30.40">
    <property type="entry name" value="SH3 Domains"/>
    <property type="match status" value="1"/>
</dbReference>
<dbReference type="Proteomes" id="UP000030758">
    <property type="component" value="Unassembled WGS sequence"/>
</dbReference>
<keyword evidence="14" id="KW-1185">Reference proteome</keyword>
<evidence type="ECO:0000313" key="14">
    <source>
        <dbReference type="Proteomes" id="UP000030764"/>
    </source>
</evidence>
<keyword evidence="7" id="KW-0479">Metal-binding</keyword>
<keyword evidence="8" id="KW-0472">Membrane</keyword>
<sequence>MEVHRMDNRRLSIPYTTTVQPSLHSKLKRTFSWLQQRSPKEQKMSAEDQGATSSKRLTDLRADVSETIRRNFRQQNRKASAPVINNEYKSSKMFSQDNTDQPSTEPVDPIYLALKMANEMAQRRRSSVIRLPPQSLMPKGAMPNSQDGSGDSTLEELPTDMSHSRESVFSRKQSTCQMSLTPSSMTSSSRSSPGPLLISEVKSSPNLTYQKSTESSEGEGRASMRQMRRLAMKMKSFSLDCDSSAEQSAMHSQGDKCAGFSVLKGGRCFKVRPLTRQPSIDANEEDSALESDVSTSSGALTGSNRLKSLGHILCVVTHEFRAKFTDELELKKTERVVVFDRSDPDWWQGYKQSESAGRFPSTCVARILPNERTMQVVQNLNLWDGSTNLRLYRDQVVFAQPEDQDGLVEIRTEKNRRINCPAAYLLQRD</sequence>
<dbReference type="CDD" id="cd00174">
    <property type="entry name" value="SH3"/>
    <property type="match status" value="1"/>
</dbReference>
<keyword evidence="5" id="KW-0963">Cytoplasm</keyword>
<feature type="compositionally biased region" description="Low complexity" evidence="10">
    <location>
        <begin position="179"/>
        <end position="199"/>
    </location>
</feature>
<dbReference type="AlphaFoldDB" id="A0A085LSN9"/>
<dbReference type="PANTHER" id="PTHR15135">
    <property type="entry name" value="STAC"/>
    <property type="match status" value="1"/>
</dbReference>
<dbReference type="EMBL" id="KL367533">
    <property type="protein sequence ID" value="KFD65709.1"/>
    <property type="molecule type" value="Genomic_DNA"/>
</dbReference>
<keyword evidence="7" id="KW-0863">Zinc-finger</keyword>
<dbReference type="GO" id="GO:0005737">
    <property type="term" value="C:cytoplasm"/>
    <property type="evidence" value="ECO:0007669"/>
    <property type="project" value="UniProtKB-SubCell"/>
</dbReference>
<organism evidence="12 14">
    <name type="scientific">Trichuris suis</name>
    <name type="common">pig whipworm</name>
    <dbReference type="NCBI Taxonomy" id="68888"/>
    <lineage>
        <taxon>Eukaryota</taxon>
        <taxon>Metazoa</taxon>
        <taxon>Ecdysozoa</taxon>
        <taxon>Nematoda</taxon>
        <taxon>Enoplea</taxon>
        <taxon>Dorylaimia</taxon>
        <taxon>Trichinellida</taxon>
        <taxon>Trichuridae</taxon>
        <taxon>Trichuris</taxon>
    </lineage>
</organism>
<accession>A0A085LSN9</accession>
<dbReference type="GO" id="GO:0005886">
    <property type="term" value="C:plasma membrane"/>
    <property type="evidence" value="ECO:0007669"/>
    <property type="project" value="UniProtKB-SubCell"/>
</dbReference>
<feature type="region of interest" description="Disordered" evidence="10">
    <location>
        <begin position="36"/>
        <end position="56"/>
    </location>
</feature>
<dbReference type="PROSITE" id="PS50002">
    <property type="entry name" value="SH3"/>
    <property type="match status" value="1"/>
</dbReference>
<evidence type="ECO:0000256" key="6">
    <source>
        <dbReference type="ARBA" id="ARBA00022737"/>
    </source>
</evidence>
<evidence type="ECO:0000313" key="13">
    <source>
        <dbReference type="EMBL" id="KFD65709.1"/>
    </source>
</evidence>